<feature type="compositionally biased region" description="Acidic residues" evidence="1">
    <location>
        <begin position="482"/>
        <end position="495"/>
    </location>
</feature>
<gene>
    <name evidence="2" type="ORF">PV383_44100</name>
</gene>
<proteinExistence type="predicted"/>
<feature type="region of interest" description="Disordered" evidence="1">
    <location>
        <begin position="471"/>
        <end position="495"/>
    </location>
</feature>
<dbReference type="RefSeq" id="WP_319703550.1">
    <property type="nucleotide sequence ID" value="NZ_JARAWJ010000067.1"/>
</dbReference>
<dbReference type="Pfam" id="PF05133">
    <property type="entry name" value="SPP1_portal"/>
    <property type="match status" value="1"/>
</dbReference>
<name>A0ABU4N698_9ACTN</name>
<evidence type="ECO:0000256" key="1">
    <source>
        <dbReference type="SAM" id="MobiDB-lite"/>
    </source>
</evidence>
<protein>
    <submittedName>
        <fullName evidence="2">Phage portal protein</fullName>
    </submittedName>
</protein>
<accession>A0ABU4N698</accession>
<reference evidence="2 3" key="1">
    <citation type="journal article" date="2023" name="Microb. Genom.">
        <title>Mesoterricola silvestris gen. nov., sp. nov., Mesoterricola sediminis sp. nov., Geothrix oryzae sp. nov., Geothrix edaphica sp. nov., Geothrix rubra sp. nov., and Geothrix limicola sp. nov., six novel members of Acidobacteriota isolated from soils.</title>
        <authorList>
            <person name="Weisberg A.J."/>
            <person name="Pearce E."/>
            <person name="Kramer C.G."/>
            <person name="Chang J.H."/>
            <person name="Clarke C.R."/>
        </authorList>
    </citation>
    <scope>NUCLEOTIDE SEQUENCE [LARGE SCALE GENOMIC DNA]</scope>
    <source>
        <strain evidence="2 3">NE20-4-1</strain>
    </source>
</reference>
<dbReference type="Proteomes" id="UP001282474">
    <property type="component" value="Unassembled WGS sequence"/>
</dbReference>
<dbReference type="InterPro" id="IPR021145">
    <property type="entry name" value="Portal_protein_SPP1_Gp6-like"/>
</dbReference>
<dbReference type="EMBL" id="JARAWJ010000067">
    <property type="protein sequence ID" value="MDX3044098.1"/>
    <property type="molecule type" value="Genomic_DNA"/>
</dbReference>
<keyword evidence="3" id="KW-1185">Reference proteome</keyword>
<evidence type="ECO:0000313" key="3">
    <source>
        <dbReference type="Proteomes" id="UP001282474"/>
    </source>
</evidence>
<evidence type="ECO:0000313" key="2">
    <source>
        <dbReference type="EMBL" id="MDX3044098.1"/>
    </source>
</evidence>
<organism evidence="2 3">
    <name type="scientific">Streptomyces caniscabiei</name>
    <dbReference type="NCBI Taxonomy" id="2746961"/>
    <lineage>
        <taxon>Bacteria</taxon>
        <taxon>Bacillati</taxon>
        <taxon>Actinomycetota</taxon>
        <taxon>Actinomycetes</taxon>
        <taxon>Kitasatosporales</taxon>
        <taxon>Streptomycetaceae</taxon>
        <taxon>Streptomyces</taxon>
    </lineage>
</organism>
<sequence>MVKVRDRGPQLSDDDSPQTMLDKLSQRLDARRNEEEKWNDLYNGEEGLLFASPEFEDLTGGLFEDFSDNWCRTVPDATRERLKVTAFQGGNGQLDKVAMESWRRNRADVEVGLALLDALVTSRSHAMVWNPTGSSSEITFLPTGEAIVDYAPGTRRLRRAGMRTWSDGSYDFATLFVRGINGQPPMVYRRQRKTGGTWEERSIGLRTSEKVDFVNPMGEAGAVPLVELPNRARLGGEPESDIKQVAPLQRTVNTLWAHLLTGADYMALPQRVVLGMDKPMRDIRDAEGNIVDEEEIPLTKFSRDRLLWLSKQGANIAQFTAADLRNYLVVIEAAVRHIAAQTRTPPHYLLGEMSNIAADALTAAESGLVAKSKDKQLYFGADIREIVALDALASGDTARAQSLSMGKVLWRDAQYRSEAQYADALTKYKAIGVPDEALWRMMPDVEPEQVEDWIRMRDAQAQAAAAAAAAAFAEIGPKDDTPAEDDEVEDEEQAA</sequence>
<comment type="caution">
    <text evidence="2">The sequence shown here is derived from an EMBL/GenBank/DDBJ whole genome shotgun (WGS) entry which is preliminary data.</text>
</comment>
<feature type="region of interest" description="Disordered" evidence="1">
    <location>
        <begin position="1"/>
        <end position="20"/>
    </location>
</feature>